<dbReference type="WBParaSite" id="PSAMB.scaffold8711size5894.g31694.t1">
    <property type="protein sequence ID" value="PSAMB.scaffold8711size5894.g31694.t1"/>
    <property type="gene ID" value="PSAMB.scaffold8711size5894.g31694"/>
</dbReference>
<dbReference type="AlphaFoldDB" id="A0A914XLP0"/>
<evidence type="ECO:0000313" key="2">
    <source>
        <dbReference type="WBParaSite" id="PSAMB.scaffold8711size5894.g31694.t1"/>
    </source>
</evidence>
<sequence>MMKEHDGSDCEIGEPLQAVYTFIGIAGINYGNCLCDSVQWFNCNNVTGMWPGTCDNNSDCFHPKNDCSVEDYSQFLRELNARQETYRLAENIVSMYSESDTSVPYKVWGRLTSVIPGSEVVKVYTNMSHETLRSATIADQLEQIAA</sequence>
<dbReference type="GO" id="GO:0016298">
    <property type="term" value="F:lipase activity"/>
    <property type="evidence" value="ECO:0007669"/>
    <property type="project" value="TreeGrafter"/>
</dbReference>
<dbReference type="Gene3D" id="3.40.50.1820">
    <property type="entry name" value="alpha/beta hydrolase"/>
    <property type="match status" value="1"/>
</dbReference>
<reference evidence="2" key="1">
    <citation type="submission" date="2022-11" db="UniProtKB">
        <authorList>
            <consortium name="WormBaseParasite"/>
        </authorList>
    </citation>
    <scope>IDENTIFICATION</scope>
</reference>
<dbReference type="PANTHER" id="PTHR32015">
    <property type="entry name" value="FASTING INDUCED LIPASE"/>
    <property type="match status" value="1"/>
</dbReference>
<name>A0A914XLP0_9BILA</name>
<accession>A0A914XLP0</accession>
<keyword evidence="1" id="KW-1185">Reference proteome</keyword>
<dbReference type="GO" id="GO:0016042">
    <property type="term" value="P:lipid catabolic process"/>
    <property type="evidence" value="ECO:0007669"/>
    <property type="project" value="InterPro"/>
</dbReference>
<evidence type="ECO:0000313" key="1">
    <source>
        <dbReference type="Proteomes" id="UP000887566"/>
    </source>
</evidence>
<dbReference type="Proteomes" id="UP000887566">
    <property type="component" value="Unplaced"/>
</dbReference>
<dbReference type="InterPro" id="IPR002918">
    <property type="entry name" value="Lipase_EstA/Esterase_EstB"/>
</dbReference>
<dbReference type="PANTHER" id="PTHR32015:SF9">
    <property type="entry name" value="LIPASE RELATED-RELATED"/>
    <property type="match status" value="1"/>
</dbReference>
<organism evidence="1 2">
    <name type="scientific">Plectus sambesii</name>
    <dbReference type="NCBI Taxonomy" id="2011161"/>
    <lineage>
        <taxon>Eukaryota</taxon>
        <taxon>Metazoa</taxon>
        <taxon>Ecdysozoa</taxon>
        <taxon>Nematoda</taxon>
        <taxon>Chromadorea</taxon>
        <taxon>Plectida</taxon>
        <taxon>Plectina</taxon>
        <taxon>Plectoidea</taxon>
        <taxon>Plectidae</taxon>
        <taxon>Plectus</taxon>
    </lineage>
</organism>
<dbReference type="Pfam" id="PF01674">
    <property type="entry name" value="Lipase_2"/>
    <property type="match status" value="1"/>
</dbReference>
<proteinExistence type="predicted"/>
<dbReference type="InterPro" id="IPR029058">
    <property type="entry name" value="AB_hydrolase_fold"/>
</dbReference>
<protein>
    <submittedName>
        <fullName evidence="2">Uncharacterized protein</fullName>
    </submittedName>
</protein>